<keyword evidence="6 7" id="KW-0012">Acyltransferase</keyword>
<evidence type="ECO:0000256" key="2">
    <source>
        <dbReference type="ARBA" id="ARBA00022679"/>
    </source>
</evidence>
<dbReference type="KEGG" id="clec:106667610"/>
<keyword evidence="5 7" id="KW-0472">Membrane</keyword>
<evidence type="ECO:0000256" key="5">
    <source>
        <dbReference type="ARBA" id="ARBA00023136"/>
    </source>
</evidence>
<evidence type="ECO:0000256" key="7">
    <source>
        <dbReference type="RuleBase" id="RU079119"/>
    </source>
</evidence>
<dbReference type="OMA" id="CFVVMHI"/>
<protein>
    <recommendedName>
        <fullName evidence="7">Palmitoyltransferase</fullName>
        <ecNumber evidence="7">2.3.1.225</ecNumber>
    </recommendedName>
</protein>
<proteinExistence type="inferred from homology"/>
<evidence type="ECO:0000256" key="6">
    <source>
        <dbReference type="ARBA" id="ARBA00023315"/>
    </source>
</evidence>
<dbReference type="RefSeq" id="XP_014251149.1">
    <property type="nucleotide sequence ID" value="XM_014395663.1"/>
</dbReference>
<dbReference type="Proteomes" id="UP000494040">
    <property type="component" value="Unassembled WGS sequence"/>
</dbReference>
<keyword evidence="4 7" id="KW-1133">Transmembrane helix</keyword>
<dbReference type="InterPro" id="IPR039859">
    <property type="entry name" value="PFA4/ZDH16/20/ERF2-like"/>
</dbReference>
<dbReference type="PROSITE" id="PS50216">
    <property type="entry name" value="DHHC"/>
    <property type="match status" value="1"/>
</dbReference>
<reference evidence="9" key="1">
    <citation type="submission" date="2022-01" db="UniProtKB">
        <authorList>
            <consortium name="EnsemblMetazoa"/>
        </authorList>
    </citation>
    <scope>IDENTIFICATION</scope>
</reference>
<keyword evidence="2 7" id="KW-0808">Transferase</keyword>
<organism evidence="9 10">
    <name type="scientific">Cimex lectularius</name>
    <name type="common">Bed bug</name>
    <name type="synonym">Acanthia lectularia</name>
    <dbReference type="NCBI Taxonomy" id="79782"/>
    <lineage>
        <taxon>Eukaryota</taxon>
        <taxon>Metazoa</taxon>
        <taxon>Ecdysozoa</taxon>
        <taxon>Arthropoda</taxon>
        <taxon>Hexapoda</taxon>
        <taxon>Insecta</taxon>
        <taxon>Pterygota</taxon>
        <taxon>Neoptera</taxon>
        <taxon>Paraneoptera</taxon>
        <taxon>Hemiptera</taxon>
        <taxon>Heteroptera</taxon>
        <taxon>Panheteroptera</taxon>
        <taxon>Cimicomorpha</taxon>
        <taxon>Cimicidae</taxon>
        <taxon>Cimex</taxon>
    </lineage>
</organism>
<dbReference type="AlphaFoldDB" id="A0A8I6RUL7"/>
<comment type="catalytic activity">
    <reaction evidence="7">
        <text>L-cysteinyl-[protein] + hexadecanoyl-CoA = S-hexadecanoyl-L-cysteinyl-[protein] + CoA</text>
        <dbReference type="Rhea" id="RHEA:36683"/>
        <dbReference type="Rhea" id="RHEA-COMP:10131"/>
        <dbReference type="Rhea" id="RHEA-COMP:11032"/>
        <dbReference type="ChEBI" id="CHEBI:29950"/>
        <dbReference type="ChEBI" id="CHEBI:57287"/>
        <dbReference type="ChEBI" id="CHEBI:57379"/>
        <dbReference type="ChEBI" id="CHEBI:74151"/>
        <dbReference type="EC" id="2.3.1.225"/>
    </reaction>
</comment>
<keyword evidence="10" id="KW-1185">Reference proteome</keyword>
<dbReference type="Pfam" id="PF01529">
    <property type="entry name" value="DHHC"/>
    <property type="match status" value="1"/>
</dbReference>
<dbReference type="OrthoDB" id="9909019at2759"/>
<accession>A0A8I6RUL7</accession>
<evidence type="ECO:0000256" key="4">
    <source>
        <dbReference type="ARBA" id="ARBA00022989"/>
    </source>
</evidence>
<feature type="domain" description="Palmitoyltransferase DHHC" evidence="8">
    <location>
        <begin position="200"/>
        <end position="322"/>
    </location>
</feature>
<comment type="subcellular location">
    <subcellularLocation>
        <location evidence="1">Membrane</location>
        <topology evidence="1">Multi-pass membrane protein</topology>
    </subcellularLocation>
</comment>
<feature type="transmembrane region" description="Helical" evidence="7">
    <location>
        <begin position="127"/>
        <end position="145"/>
    </location>
</feature>
<evidence type="ECO:0000313" key="9">
    <source>
        <dbReference type="EnsemblMetazoa" id="XP_014251149.1"/>
    </source>
</evidence>
<dbReference type="EnsemblMetazoa" id="XM_014395663.1">
    <property type="protein sequence ID" value="XP_014251149.1"/>
    <property type="gene ID" value="LOC106667610"/>
</dbReference>
<dbReference type="GeneID" id="106667610"/>
<name>A0A8I6RUL7_CIMLE</name>
<keyword evidence="3 7" id="KW-0812">Transmembrane</keyword>
<feature type="transmembrane region" description="Helical" evidence="7">
    <location>
        <begin position="285"/>
        <end position="307"/>
    </location>
</feature>
<dbReference type="InterPro" id="IPR001594">
    <property type="entry name" value="Palmitoyltrfase_DHHC"/>
</dbReference>
<comment type="similarity">
    <text evidence="7">Belongs to the DHHC palmitoyltransferase family.</text>
</comment>
<evidence type="ECO:0000313" key="10">
    <source>
        <dbReference type="Proteomes" id="UP000494040"/>
    </source>
</evidence>
<feature type="transmembrane region" description="Helical" evidence="7">
    <location>
        <begin position="245"/>
        <end position="265"/>
    </location>
</feature>
<evidence type="ECO:0000259" key="8">
    <source>
        <dbReference type="Pfam" id="PF01529"/>
    </source>
</evidence>
<evidence type="ECO:0000256" key="1">
    <source>
        <dbReference type="ARBA" id="ARBA00004141"/>
    </source>
</evidence>
<feature type="transmembrane region" description="Helical" evidence="7">
    <location>
        <begin position="97"/>
        <end position="121"/>
    </location>
</feature>
<dbReference type="EC" id="2.3.1.225" evidence="7"/>
<dbReference type="PANTHER" id="PTHR12246">
    <property type="entry name" value="PALMITOYLTRANSFERASE ZDHHC16"/>
    <property type="match status" value="1"/>
</dbReference>
<comment type="domain">
    <text evidence="7">The DHHC domain is required for palmitoyltransferase activity.</text>
</comment>
<dbReference type="GO" id="GO:0019706">
    <property type="term" value="F:protein-cysteine S-palmitoyltransferase activity"/>
    <property type="evidence" value="ECO:0007669"/>
    <property type="project" value="UniProtKB-EC"/>
</dbReference>
<evidence type="ECO:0000256" key="3">
    <source>
        <dbReference type="ARBA" id="ARBA00022692"/>
    </source>
</evidence>
<dbReference type="GO" id="GO:0016020">
    <property type="term" value="C:membrane"/>
    <property type="evidence" value="ECO:0007669"/>
    <property type="project" value="UniProtKB-SubCell"/>
</dbReference>
<sequence length="399" mass="46253">MSENIERKLSLTGGPHGSFAFPNRIPSLGVKRTVRETGGGDWKYRRAAIVFALHDIDTARAGRNAQDKEKVGLTDCLSKMGSEFCGVWVNSVKWVPVLFLVCMICWSYYVYVIQLCIVTIVSYVEKAIYLCVYHVLFAIFLWSYWQTIFTPIATVPKKFMLSKEDLDRLNNTSNELEYRQIIDTFAQHLPVANRTINGAVRYCEKCLHVKPDRAHHCSVCRVCVLKMDHHCPWVNNCVSFTNYKFFILFLGYAFLYCIFIVLTSLQYFIMFWNNLQGNFEGTRKFHILILFFVAGMFAMSLVSLFIYHCYLVSRNRTTLEAFRAPIFLSGADKNGFSLGRYNNFQEVFGDRKALWFLPVFTSLGDGIHFPQRTYSEDTDHLLSHNQWDDEFYAGINQMN</sequence>